<dbReference type="STRING" id="1262450.S3C641"/>
<dbReference type="EMBL" id="KE148147">
    <property type="protein sequence ID" value="EPE09024.1"/>
    <property type="molecule type" value="Genomic_DNA"/>
</dbReference>
<dbReference type="OMA" id="ENTEYRR"/>
<protein>
    <recommendedName>
        <fullName evidence="4">HNH nuclease domain-containing protein</fullName>
    </recommendedName>
</protein>
<feature type="region of interest" description="Disordered" evidence="1">
    <location>
        <begin position="475"/>
        <end position="500"/>
    </location>
</feature>
<reference evidence="2 3" key="1">
    <citation type="journal article" date="2013" name="BMC Genomics">
        <title>The genome and transcriptome of the pine saprophyte Ophiostoma piceae, and a comparison with the bark beetle-associated pine pathogen Grosmannia clavigera.</title>
        <authorList>
            <person name="Haridas S."/>
            <person name="Wang Y."/>
            <person name="Lim L."/>
            <person name="Massoumi Alamouti S."/>
            <person name="Jackman S."/>
            <person name="Docking R."/>
            <person name="Robertson G."/>
            <person name="Birol I."/>
            <person name="Bohlmann J."/>
            <person name="Breuil C."/>
        </authorList>
    </citation>
    <scope>NUCLEOTIDE SEQUENCE [LARGE SCALE GENOMIC DNA]</scope>
    <source>
        <strain evidence="2 3">UAMH 11346</strain>
    </source>
</reference>
<feature type="compositionally biased region" description="Basic residues" evidence="1">
    <location>
        <begin position="1"/>
        <end position="11"/>
    </location>
</feature>
<dbReference type="Proteomes" id="UP000016923">
    <property type="component" value="Unassembled WGS sequence"/>
</dbReference>
<accession>S3C641</accession>
<feature type="region of interest" description="Disordered" evidence="1">
    <location>
        <begin position="1"/>
        <end position="61"/>
    </location>
</feature>
<proteinExistence type="predicted"/>
<evidence type="ECO:0000313" key="2">
    <source>
        <dbReference type="EMBL" id="EPE09024.1"/>
    </source>
</evidence>
<name>S3C641_OPHP1</name>
<sequence length="500" mass="56007">MARRKGSKMNVRKTSEDSQPRSSQGAKTEPQTLKPSTGESTRHNTKQLPLAGPTTPVQPPMQQNVITPELERAMDRDDVADIAAAAETLAISPAAQVDEAKALVDRQAKALVDKQAALLEATFRRVKKEEGELEIHLNRVTEEIAVLKKKWDEGKISLTRNRYTTELDKSLKMQQELMRRLSLLWTKGAALAGSWTANIVGEGIKRDSDEDWTLIDAVLRCYPELEDARKIVKLRRTEQQQVLFKKKLFAAYETGPNNETELIYCPILHERMDHAAMKAAHIVKVNVGPKTAEALFGEREDHIWSPKNGLVIHHAYERLLDDAKAVILPASDNPGETELVFLLLTRDIGRAAATVWGYETLHGRRLQFLNKYRPAKRYLYFKATMALLRRRRADVDGHWNDLDQLPAVAKTMWASPGPYLKNSILYRFSRELGCLTKEDANRFWDTDTGTAFASLTLENTQTAAALALHASNAALTRGSSEGEGEEAGEEAAENSDDPFL</sequence>
<feature type="compositionally biased region" description="Acidic residues" evidence="1">
    <location>
        <begin position="482"/>
        <end position="500"/>
    </location>
</feature>
<gene>
    <name evidence="2" type="ORF">F503_06800</name>
</gene>
<evidence type="ECO:0008006" key="4">
    <source>
        <dbReference type="Google" id="ProtNLM"/>
    </source>
</evidence>
<evidence type="ECO:0000313" key="3">
    <source>
        <dbReference type="Proteomes" id="UP000016923"/>
    </source>
</evidence>
<dbReference type="HOGENOM" id="CLU_503599_0_0_1"/>
<dbReference type="eggNOG" id="ENOG502SR67">
    <property type="taxonomic scope" value="Eukaryota"/>
</dbReference>
<dbReference type="OrthoDB" id="5386595at2759"/>
<evidence type="ECO:0000256" key="1">
    <source>
        <dbReference type="SAM" id="MobiDB-lite"/>
    </source>
</evidence>
<dbReference type="VEuPathDB" id="FungiDB:F503_06800"/>
<keyword evidence="3" id="KW-1185">Reference proteome</keyword>
<feature type="compositionally biased region" description="Polar residues" evidence="1">
    <location>
        <begin position="20"/>
        <end position="39"/>
    </location>
</feature>
<organism evidence="2 3">
    <name type="scientific">Ophiostoma piceae (strain UAMH 11346)</name>
    <name type="common">Sap stain fungus</name>
    <dbReference type="NCBI Taxonomy" id="1262450"/>
    <lineage>
        <taxon>Eukaryota</taxon>
        <taxon>Fungi</taxon>
        <taxon>Dikarya</taxon>
        <taxon>Ascomycota</taxon>
        <taxon>Pezizomycotina</taxon>
        <taxon>Sordariomycetes</taxon>
        <taxon>Sordariomycetidae</taxon>
        <taxon>Ophiostomatales</taxon>
        <taxon>Ophiostomataceae</taxon>
        <taxon>Ophiostoma</taxon>
    </lineage>
</organism>
<dbReference type="AlphaFoldDB" id="S3C641"/>